<dbReference type="InterPro" id="IPR003661">
    <property type="entry name" value="HisK_dim/P_dom"/>
</dbReference>
<dbReference type="SMART" id="SM00091">
    <property type="entry name" value="PAS"/>
    <property type="match status" value="2"/>
</dbReference>
<evidence type="ECO:0000313" key="13">
    <source>
        <dbReference type="Proteomes" id="UP001165492"/>
    </source>
</evidence>
<comment type="catalytic activity">
    <reaction evidence="1">
        <text>ATP + protein L-histidine = ADP + protein N-phospho-L-histidine.</text>
        <dbReference type="EC" id="2.7.13.3"/>
    </reaction>
</comment>
<dbReference type="InterPro" id="IPR004358">
    <property type="entry name" value="Sig_transdc_His_kin-like_C"/>
</dbReference>
<dbReference type="InterPro" id="IPR005467">
    <property type="entry name" value="His_kinase_dom"/>
</dbReference>
<dbReference type="SUPFAM" id="SSF47384">
    <property type="entry name" value="Homodimeric domain of signal transducing histidine kinase"/>
    <property type="match status" value="1"/>
</dbReference>
<accession>A0ABS8HW89</accession>
<dbReference type="InterPro" id="IPR036890">
    <property type="entry name" value="HATPase_C_sf"/>
</dbReference>
<keyword evidence="7" id="KW-0067">ATP-binding</keyword>
<keyword evidence="8" id="KW-0902">Two-component regulatory system</keyword>
<dbReference type="SUPFAM" id="SSF55874">
    <property type="entry name" value="ATPase domain of HSP90 chaperone/DNA topoisomerase II/histidine kinase"/>
    <property type="match status" value="1"/>
</dbReference>
<sequence>MATNVTAKENFITEMPDLYTEINSRENPQLLHLQYQQIIRQNQEEYKTLIENLPLIVARVNTKSQHIYINPVIFKDTGLSPQDFIGKTFREAGMPHNFCILWEASFSYAFTTGREALFESDFINQQGKHYYYQCRIIPEYNQEGTIKSALYTLMNITDHKKLEAKLYRQHQEFQALIENTPDIISRIDKSMRITFINSSITQLTGIPAKEYIDKTLHELTNCDPNTLNLWKINVQQVFITKKSNVFEYEYPGLNGIRYFHARIVPEFGIDGSVERALCTSRDITTYTNLTTEMARLDRLNLVGEMAASIGHEVRNPMTTVRGFLQMMSLKKENKKDTVFFNIMIDELDRANSIISEFLSLAKDKSVHLKETNLNSIITALMPLMQANAIVDNKTIHHDLATIPNLQLDEKEIRQLILNLVNNGLDAMESGGTISIQTFTYDNTVALAIQDEGHGIPKNIMKKIGTPFFTTKEKGTGLGLAVCYSIANRHNATIQPITGPHGTTFYILFPIKNKDVVKYLIPSCQSLTQDIP</sequence>
<dbReference type="InterPro" id="IPR000700">
    <property type="entry name" value="PAS-assoc_C"/>
</dbReference>
<evidence type="ECO:0000256" key="3">
    <source>
        <dbReference type="ARBA" id="ARBA00022553"/>
    </source>
</evidence>
<dbReference type="Gene3D" id="1.10.287.130">
    <property type="match status" value="1"/>
</dbReference>
<dbReference type="InterPro" id="IPR000014">
    <property type="entry name" value="PAS"/>
</dbReference>
<organism evidence="12 13">
    <name type="scientific">Pelosinus baikalensis</name>
    <dbReference type="NCBI Taxonomy" id="2892015"/>
    <lineage>
        <taxon>Bacteria</taxon>
        <taxon>Bacillati</taxon>
        <taxon>Bacillota</taxon>
        <taxon>Negativicutes</taxon>
        <taxon>Selenomonadales</taxon>
        <taxon>Sporomusaceae</taxon>
        <taxon>Pelosinus</taxon>
    </lineage>
</organism>
<dbReference type="PRINTS" id="PR00344">
    <property type="entry name" value="BCTRLSENSOR"/>
</dbReference>
<evidence type="ECO:0000256" key="6">
    <source>
        <dbReference type="ARBA" id="ARBA00022777"/>
    </source>
</evidence>
<dbReference type="Gene3D" id="3.30.565.10">
    <property type="entry name" value="Histidine kinase-like ATPase, C-terminal domain"/>
    <property type="match status" value="1"/>
</dbReference>
<dbReference type="PROSITE" id="PS50113">
    <property type="entry name" value="PAC"/>
    <property type="match status" value="1"/>
</dbReference>
<dbReference type="InterPro" id="IPR013767">
    <property type="entry name" value="PAS_fold"/>
</dbReference>
<reference evidence="12" key="1">
    <citation type="submission" date="2021-11" db="EMBL/GenBank/DDBJ databases">
        <title>Description of a new species Pelosinus isolated from the bottom sediments of Lake Baikal.</title>
        <authorList>
            <person name="Zakharyuk A."/>
        </authorList>
    </citation>
    <scope>NUCLEOTIDE SEQUENCE</scope>
    <source>
        <strain evidence="12">Bkl1</strain>
    </source>
</reference>
<dbReference type="PROSITE" id="PS50109">
    <property type="entry name" value="HIS_KIN"/>
    <property type="match status" value="1"/>
</dbReference>
<evidence type="ECO:0000256" key="4">
    <source>
        <dbReference type="ARBA" id="ARBA00022679"/>
    </source>
</evidence>
<dbReference type="PANTHER" id="PTHR43065">
    <property type="entry name" value="SENSOR HISTIDINE KINASE"/>
    <property type="match status" value="1"/>
</dbReference>
<keyword evidence="3" id="KW-0597">Phosphoprotein</keyword>
<dbReference type="Pfam" id="PF00989">
    <property type="entry name" value="PAS"/>
    <property type="match status" value="1"/>
</dbReference>
<keyword evidence="4" id="KW-0808">Transferase</keyword>
<dbReference type="SMART" id="SM00388">
    <property type="entry name" value="HisKA"/>
    <property type="match status" value="1"/>
</dbReference>
<evidence type="ECO:0000256" key="2">
    <source>
        <dbReference type="ARBA" id="ARBA00012438"/>
    </source>
</evidence>
<keyword evidence="13" id="KW-1185">Reference proteome</keyword>
<evidence type="ECO:0000256" key="7">
    <source>
        <dbReference type="ARBA" id="ARBA00022840"/>
    </source>
</evidence>
<keyword evidence="5" id="KW-0547">Nucleotide-binding</keyword>
<gene>
    <name evidence="12" type="ORF">LMF89_18965</name>
</gene>
<dbReference type="EC" id="2.7.13.3" evidence="2"/>
<evidence type="ECO:0000313" key="12">
    <source>
        <dbReference type="EMBL" id="MCC5467419.1"/>
    </source>
</evidence>
<proteinExistence type="predicted"/>
<evidence type="ECO:0000259" key="9">
    <source>
        <dbReference type="PROSITE" id="PS50109"/>
    </source>
</evidence>
<keyword evidence="6" id="KW-0418">Kinase</keyword>
<dbReference type="Proteomes" id="UP001165492">
    <property type="component" value="Unassembled WGS sequence"/>
</dbReference>
<dbReference type="CDD" id="cd00130">
    <property type="entry name" value="PAS"/>
    <property type="match status" value="1"/>
</dbReference>
<dbReference type="PROSITE" id="PS50112">
    <property type="entry name" value="PAS"/>
    <property type="match status" value="2"/>
</dbReference>
<feature type="domain" description="PAS" evidence="10">
    <location>
        <begin position="42"/>
        <end position="88"/>
    </location>
</feature>
<dbReference type="Pfam" id="PF02518">
    <property type="entry name" value="HATPase_c"/>
    <property type="match status" value="1"/>
</dbReference>
<dbReference type="Pfam" id="PF00512">
    <property type="entry name" value="HisKA"/>
    <property type="match status" value="1"/>
</dbReference>
<dbReference type="Gene3D" id="3.30.450.20">
    <property type="entry name" value="PAS domain"/>
    <property type="match status" value="2"/>
</dbReference>
<feature type="domain" description="PAC" evidence="11">
    <location>
        <begin position="116"/>
        <end position="168"/>
    </location>
</feature>
<evidence type="ECO:0000256" key="1">
    <source>
        <dbReference type="ARBA" id="ARBA00000085"/>
    </source>
</evidence>
<dbReference type="RefSeq" id="WP_229536428.1">
    <property type="nucleotide sequence ID" value="NZ_JAJHJB010000033.1"/>
</dbReference>
<dbReference type="PANTHER" id="PTHR43065:SF46">
    <property type="entry name" value="C4-DICARBOXYLATE TRANSPORT SENSOR PROTEIN DCTB"/>
    <property type="match status" value="1"/>
</dbReference>
<dbReference type="NCBIfam" id="TIGR00229">
    <property type="entry name" value="sensory_box"/>
    <property type="match status" value="1"/>
</dbReference>
<dbReference type="EMBL" id="JAJHJB010000033">
    <property type="protein sequence ID" value="MCC5467419.1"/>
    <property type="molecule type" value="Genomic_DNA"/>
</dbReference>
<dbReference type="SMART" id="SM00387">
    <property type="entry name" value="HATPase_c"/>
    <property type="match status" value="1"/>
</dbReference>
<evidence type="ECO:0000259" key="11">
    <source>
        <dbReference type="PROSITE" id="PS50113"/>
    </source>
</evidence>
<name>A0ABS8HW89_9FIRM</name>
<dbReference type="InterPro" id="IPR035965">
    <property type="entry name" value="PAS-like_dom_sf"/>
</dbReference>
<evidence type="ECO:0000256" key="5">
    <source>
        <dbReference type="ARBA" id="ARBA00022741"/>
    </source>
</evidence>
<feature type="domain" description="Histidine kinase" evidence="9">
    <location>
        <begin position="308"/>
        <end position="512"/>
    </location>
</feature>
<evidence type="ECO:0000256" key="8">
    <source>
        <dbReference type="ARBA" id="ARBA00023012"/>
    </source>
</evidence>
<dbReference type="InterPro" id="IPR036097">
    <property type="entry name" value="HisK_dim/P_sf"/>
</dbReference>
<feature type="domain" description="PAS" evidence="10">
    <location>
        <begin position="169"/>
        <end position="216"/>
    </location>
</feature>
<comment type="caution">
    <text evidence="12">The sequence shown here is derived from an EMBL/GenBank/DDBJ whole genome shotgun (WGS) entry which is preliminary data.</text>
</comment>
<dbReference type="Pfam" id="PF13426">
    <property type="entry name" value="PAS_9"/>
    <property type="match status" value="1"/>
</dbReference>
<evidence type="ECO:0000259" key="10">
    <source>
        <dbReference type="PROSITE" id="PS50112"/>
    </source>
</evidence>
<protein>
    <recommendedName>
        <fullName evidence="2">histidine kinase</fullName>
        <ecNumber evidence="2">2.7.13.3</ecNumber>
    </recommendedName>
</protein>
<dbReference type="CDD" id="cd00082">
    <property type="entry name" value="HisKA"/>
    <property type="match status" value="1"/>
</dbReference>
<dbReference type="InterPro" id="IPR003594">
    <property type="entry name" value="HATPase_dom"/>
</dbReference>
<dbReference type="SUPFAM" id="SSF55785">
    <property type="entry name" value="PYP-like sensor domain (PAS domain)"/>
    <property type="match status" value="2"/>
</dbReference>